<evidence type="ECO:0008006" key="3">
    <source>
        <dbReference type="Google" id="ProtNLM"/>
    </source>
</evidence>
<accession>A0ABR8Q5E3</accession>
<dbReference type="EMBL" id="JACSQZ010000039">
    <property type="protein sequence ID" value="MBD7915647.1"/>
    <property type="molecule type" value="Genomic_DNA"/>
</dbReference>
<protein>
    <recommendedName>
        <fullName evidence="3">UDP-2,4-diacetamido-2,4, 6-trideoxy-beta-L-altropyranose hydrolase</fullName>
    </recommendedName>
</protein>
<gene>
    <name evidence="1" type="ORF">H9660_10875</name>
</gene>
<dbReference type="Gene3D" id="3.40.50.11190">
    <property type="match status" value="1"/>
</dbReference>
<dbReference type="RefSeq" id="WP_191750404.1">
    <property type="nucleotide sequence ID" value="NZ_JACSQZ010000039.1"/>
</dbReference>
<proteinExistence type="predicted"/>
<comment type="caution">
    <text evidence="1">The sequence shown here is derived from an EMBL/GenBank/DDBJ whole genome shotgun (WGS) entry which is preliminary data.</text>
</comment>
<keyword evidence="2" id="KW-1185">Reference proteome</keyword>
<organism evidence="1 2">
    <name type="scientific">Clostridium gallinarum</name>
    <dbReference type="NCBI Taxonomy" id="2762246"/>
    <lineage>
        <taxon>Bacteria</taxon>
        <taxon>Bacillati</taxon>
        <taxon>Bacillota</taxon>
        <taxon>Clostridia</taxon>
        <taxon>Eubacteriales</taxon>
        <taxon>Clostridiaceae</taxon>
        <taxon>Clostridium</taxon>
    </lineage>
</organism>
<name>A0ABR8Q5E3_9CLOT</name>
<sequence length="333" mass="39255">MNNKIVFLVNGSKDIGMGHISRCMPIAKELEKYIDIEFWSIINEELRKYYLENSISFKFFNSKKELLENMKYINFKYIFTDSYDLIESDYEYIKSLNKNLFSIIDFKGNYKYCDILISPNLCFTEDDFICDADCIKLVGNKYILLKNNVINVKNKFLSNNNYITVTLGGSDIYSKTELILDYIYEWIIRNNYKVNVIIGPYFKQINSIKMKCCEYGYKYIENCYDIAPIISESKIAIISGGVTLHECLYLNTVPVVYVQADNQIEEVKFLRNKNRIIYAGMINEKLEFNEFNLVKKLDDAKGFTVEEGYIDEYGKKRIVREILKFINDRDEVY</sequence>
<reference evidence="1 2" key="1">
    <citation type="submission" date="2020-08" db="EMBL/GenBank/DDBJ databases">
        <title>A Genomic Blueprint of the Chicken Gut Microbiome.</title>
        <authorList>
            <person name="Gilroy R."/>
            <person name="Ravi A."/>
            <person name="Getino M."/>
            <person name="Pursley I."/>
            <person name="Horton D.L."/>
            <person name="Alikhan N.-F."/>
            <person name="Baker D."/>
            <person name="Gharbi K."/>
            <person name="Hall N."/>
            <person name="Watson M."/>
            <person name="Adriaenssens E.M."/>
            <person name="Foster-Nyarko E."/>
            <person name="Jarju S."/>
            <person name="Secka A."/>
            <person name="Antonio M."/>
            <person name="Oren A."/>
            <person name="Chaudhuri R."/>
            <person name="La Ragione R.M."/>
            <person name="Hildebrand F."/>
            <person name="Pallen M.J."/>
        </authorList>
    </citation>
    <scope>NUCLEOTIDE SEQUENCE [LARGE SCALE GENOMIC DNA]</scope>
    <source>
        <strain evidence="1 2">Sa3CUN1</strain>
    </source>
</reference>
<evidence type="ECO:0000313" key="1">
    <source>
        <dbReference type="EMBL" id="MBD7915647.1"/>
    </source>
</evidence>
<evidence type="ECO:0000313" key="2">
    <source>
        <dbReference type="Proteomes" id="UP000640335"/>
    </source>
</evidence>
<dbReference type="Gene3D" id="3.40.50.2000">
    <property type="entry name" value="Glycogen Phosphorylase B"/>
    <property type="match status" value="1"/>
</dbReference>
<dbReference type="Proteomes" id="UP000640335">
    <property type="component" value="Unassembled WGS sequence"/>
</dbReference>